<evidence type="ECO:0000259" key="9">
    <source>
        <dbReference type="PROSITE" id="PS50118"/>
    </source>
</evidence>
<feature type="DNA-binding region" description="HMG box" evidence="6">
    <location>
        <begin position="26"/>
        <end position="73"/>
    </location>
</feature>
<evidence type="ECO:0000313" key="10">
    <source>
        <dbReference type="EMBL" id="KAF9333300.1"/>
    </source>
</evidence>
<feature type="compositionally biased region" description="Low complexity" evidence="7">
    <location>
        <begin position="268"/>
        <end position="277"/>
    </location>
</feature>
<feature type="transmembrane region" description="Helical" evidence="8">
    <location>
        <begin position="594"/>
        <end position="613"/>
    </location>
</feature>
<evidence type="ECO:0000313" key="11">
    <source>
        <dbReference type="Proteomes" id="UP000696485"/>
    </source>
</evidence>
<dbReference type="AlphaFoldDB" id="A0A9P5SQ32"/>
<dbReference type="GO" id="GO:1990961">
    <property type="term" value="P:xenobiotic detoxification by transmembrane export across the plasma membrane"/>
    <property type="evidence" value="ECO:0007669"/>
    <property type="project" value="InterPro"/>
</dbReference>
<feature type="transmembrane region" description="Helical" evidence="8">
    <location>
        <begin position="773"/>
        <end position="794"/>
    </location>
</feature>
<reference evidence="10" key="1">
    <citation type="journal article" date="2020" name="Fungal Divers.">
        <title>Resolving the Mortierellaceae phylogeny through synthesis of multi-gene phylogenetics and phylogenomics.</title>
        <authorList>
            <person name="Vandepol N."/>
            <person name="Liber J."/>
            <person name="Desiro A."/>
            <person name="Na H."/>
            <person name="Kennedy M."/>
            <person name="Barry K."/>
            <person name="Grigoriev I.V."/>
            <person name="Miller A.N."/>
            <person name="O'Donnell K."/>
            <person name="Stajich J.E."/>
            <person name="Bonito G."/>
        </authorList>
    </citation>
    <scope>NUCLEOTIDE SEQUENCE</scope>
    <source>
        <strain evidence="10">NVP1</strain>
    </source>
</reference>
<feature type="compositionally biased region" description="Low complexity" evidence="7">
    <location>
        <begin position="92"/>
        <end position="111"/>
    </location>
</feature>
<keyword evidence="11" id="KW-1185">Reference proteome</keyword>
<comment type="similarity">
    <text evidence="2">Belongs to the multi antimicrobial extrusion (MATE) (TC 2.A.66.1) family.</text>
</comment>
<feature type="transmembrane region" description="Helical" evidence="8">
    <location>
        <begin position="411"/>
        <end position="434"/>
    </location>
</feature>
<evidence type="ECO:0000256" key="3">
    <source>
        <dbReference type="ARBA" id="ARBA00022692"/>
    </source>
</evidence>
<evidence type="ECO:0000256" key="6">
    <source>
        <dbReference type="PROSITE-ProRule" id="PRU00267"/>
    </source>
</evidence>
<feature type="region of interest" description="Disordered" evidence="7">
    <location>
        <begin position="1"/>
        <end position="350"/>
    </location>
</feature>
<dbReference type="SUPFAM" id="SSF47095">
    <property type="entry name" value="HMG-box"/>
    <property type="match status" value="1"/>
</dbReference>
<evidence type="ECO:0000256" key="8">
    <source>
        <dbReference type="SAM" id="Phobius"/>
    </source>
</evidence>
<dbReference type="GO" id="GO:0016020">
    <property type="term" value="C:membrane"/>
    <property type="evidence" value="ECO:0007669"/>
    <property type="project" value="UniProtKB-SubCell"/>
</dbReference>
<feature type="compositionally biased region" description="Basic and acidic residues" evidence="7">
    <location>
        <begin position="43"/>
        <end position="52"/>
    </location>
</feature>
<keyword evidence="5 8" id="KW-0472">Membrane</keyword>
<evidence type="ECO:0000256" key="2">
    <source>
        <dbReference type="ARBA" id="ARBA00010199"/>
    </source>
</evidence>
<feature type="transmembrane region" description="Helical" evidence="8">
    <location>
        <begin position="746"/>
        <end position="767"/>
    </location>
</feature>
<feature type="compositionally biased region" description="Polar residues" evidence="7">
    <location>
        <begin position="291"/>
        <end position="312"/>
    </location>
</feature>
<comment type="subcellular location">
    <subcellularLocation>
        <location evidence="1">Membrane</location>
        <topology evidence="1">Multi-pass membrane protein</topology>
    </subcellularLocation>
</comment>
<dbReference type="InterPro" id="IPR009071">
    <property type="entry name" value="HMG_box_dom"/>
</dbReference>
<feature type="compositionally biased region" description="Acidic residues" evidence="7">
    <location>
        <begin position="148"/>
        <end position="170"/>
    </location>
</feature>
<accession>A0A9P5SQ32</accession>
<feature type="transmembrane region" description="Helical" evidence="8">
    <location>
        <begin position="633"/>
        <end position="653"/>
    </location>
</feature>
<feature type="compositionally biased region" description="Low complexity" evidence="7">
    <location>
        <begin position="233"/>
        <end position="242"/>
    </location>
</feature>
<gene>
    <name evidence="10" type="ORF">BG006_003807</name>
</gene>
<organism evidence="10 11">
    <name type="scientific">Podila minutissima</name>
    <dbReference type="NCBI Taxonomy" id="64525"/>
    <lineage>
        <taxon>Eukaryota</taxon>
        <taxon>Fungi</taxon>
        <taxon>Fungi incertae sedis</taxon>
        <taxon>Mucoromycota</taxon>
        <taxon>Mortierellomycotina</taxon>
        <taxon>Mortierellomycetes</taxon>
        <taxon>Mortierellales</taxon>
        <taxon>Mortierellaceae</taxon>
        <taxon>Podila</taxon>
    </lineage>
</organism>
<feature type="transmembrane region" description="Helical" evidence="8">
    <location>
        <begin position="454"/>
        <end position="471"/>
    </location>
</feature>
<feature type="transmembrane region" description="Helical" evidence="8">
    <location>
        <begin position="491"/>
        <end position="509"/>
    </location>
</feature>
<comment type="caution">
    <text evidence="10">The sequence shown here is derived from an EMBL/GenBank/DDBJ whole genome shotgun (WGS) entry which is preliminary data.</text>
</comment>
<keyword evidence="3 8" id="KW-0812">Transmembrane</keyword>
<feature type="transmembrane region" description="Helical" evidence="8">
    <location>
        <begin position="548"/>
        <end position="574"/>
    </location>
</feature>
<evidence type="ECO:0000256" key="7">
    <source>
        <dbReference type="SAM" id="MobiDB-lite"/>
    </source>
</evidence>
<feature type="compositionally biased region" description="Acidic residues" evidence="7">
    <location>
        <begin position="178"/>
        <end position="190"/>
    </location>
</feature>
<dbReference type="SMART" id="SM00398">
    <property type="entry name" value="HMG"/>
    <property type="match status" value="1"/>
</dbReference>
<dbReference type="PROSITE" id="PS50118">
    <property type="entry name" value="HMG_BOX_2"/>
    <property type="match status" value="1"/>
</dbReference>
<dbReference type="GO" id="GO:0003677">
    <property type="term" value="F:DNA binding"/>
    <property type="evidence" value="ECO:0007669"/>
    <property type="project" value="UniProtKB-UniRule"/>
</dbReference>
<dbReference type="GO" id="GO:0005634">
    <property type="term" value="C:nucleus"/>
    <property type="evidence" value="ECO:0007669"/>
    <property type="project" value="UniProtKB-UniRule"/>
</dbReference>
<feature type="compositionally biased region" description="Basic and acidic residues" evidence="7">
    <location>
        <begin position="201"/>
        <end position="212"/>
    </location>
</feature>
<dbReference type="GO" id="GO:0042910">
    <property type="term" value="F:xenobiotic transmembrane transporter activity"/>
    <property type="evidence" value="ECO:0007669"/>
    <property type="project" value="InterPro"/>
</dbReference>
<dbReference type="Pfam" id="PF00505">
    <property type="entry name" value="HMG_box"/>
    <property type="match status" value="1"/>
</dbReference>
<evidence type="ECO:0000256" key="5">
    <source>
        <dbReference type="ARBA" id="ARBA00023136"/>
    </source>
</evidence>
<feature type="transmembrane region" description="Helical" evidence="8">
    <location>
        <begin position="521"/>
        <end position="542"/>
    </location>
</feature>
<evidence type="ECO:0000256" key="4">
    <source>
        <dbReference type="ARBA" id="ARBA00022989"/>
    </source>
</evidence>
<keyword evidence="6" id="KW-0238">DNA-binding</keyword>
<evidence type="ECO:0000256" key="1">
    <source>
        <dbReference type="ARBA" id="ARBA00004141"/>
    </source>
</evidence>
<dbReference type="EMBL" id="JAAAUY010000210">
    <property type="protein sequence ID" value="KAF9333300.1"/>
    <property type="molecule type" value="Genomic_DNA"/>
</dbReference>
<keyword evidence="4 8" id="KW-1133">Transmembrane helix</keyword>
<dbReference type="CDD" id="cd13132">
    <property type="entry name" value="MATE_eukaryotic"/>
    <property type="match status" value="1"/>
</dbReference>
<feature type="region of interest" description="Disordered" evidence="7">
    <location>
        <begin position="818"/>
        <end position="839"/>
    </location>
</feature>
<dbReference type="Proteomes" id="UP000696485">
    <property type="component" value="Unassembled WGS sequence"/>
</dbReference>
<feature type="domain" description="HMG box" evidence="9">
    <location>
        <begin position="26"/>
        <end position="73"/>
    </location>
</feature>
<dbReference type="NCBIfam" id="TIGR00797">
    <property type="entry name" value="matE"/>
    <property type="match status" value="1"/>
</dbReference>
<dbReference type="Pfam" id="PF01554">
    <property type="entry name" value="MatE"/>
    <property type="match status" value="2"/>
</dbReference>
<dbReference type="InterPro" id="IPR045069">
    <property type="entry name" value="MATE_euk"/>
</dbReference>
<dbReference type="InterPro" id="IPR002528">
    <property type="entry name" value="MATE_fam"/>
</dbReference>
<feature type="transmembrane region" description="Helical" evidence="8">
    <location>
        <begin position="674"/>
        <end position="692"/>
    </location>
</feature>
<dbReference type="GO" id="GO:0015297">
    <property type="term" value="F:antiporter activity"/>
    <property type="evidence" value="ECO:0007669"/>
    <property type="project" value="InterPro"/>
</dbReference>
<feature type="transmembrane region" description="Helical" evidence="8">
    <location>
        <begin position="712"/>
        <end position="734"/>
    </location>
</feature>
<protein>
    <recommendedName>
        <fullName evidence="9">HMG box domain-containing protein</fullName>
    </recommendedName>
</protein>
<dbReference type="InterPro" id="IPR036910">
    <property type="entry name" value="HMG_box_dom_sf"/>
</dbReference>
<sequence length="839" mass="90806">MDPLQAPSPANGKRVIKKRRKDPLAPKRPSNAFFIFSQQHRQQAREEKKEGNQSELTKFLGQQWKSMPSTEKKGDDGVIVSPKKKGKPGRPPKAAKLAEAAAIEASKTAKSGAQGVPQGNGHTSCNGIGLHVPSTREAAGTEEASSHDEDDTRMEATEDEEEEDEDDDEGGHDHEHDHDDEEEDEEEEEEGRVSGANGTKHVPEIEMTEAEHTNGSPFIQGPAMSSYPKHSSESNNHASSTSPLDTSERTPLISKTSSPQLPQPSPPSYTSHTSSSYVTANNQLDRPPSPANSIATITPSRVATTSPVSTPGPTAHRKSLSTDTLPVSRPQYYGHDDGEGGGSGEDADESCQARLSSSYLSIRELALREFKILLRYSGPVVLTYVLQNSMQLASLVSLGHLGSIELAASSLASMFAAVTCWSVSLGTATALDTLCSQSFTSHHPHTLGLHLQRAILVLMVLFVPIAAIWLSSEHIFLLLGQEPALAQHAAIFLRGLMPGAPAFLIFECVKKYLQAQGNMHASTYVLLICSPINVVLNYALVWNKYVGMGYIGAPIATSISYWNMLTLLLLYIRFVDGYAGWGGWTRDALTGWPAFLKLALPGVLMVCTEWWAFEVMSLAASYLGTVALAAQSIVVQTSGLLYTIPFGVSIAASNRVGNLIGMGDHRSAKVSSHMSILLAILFGMGNSMLLILCKDQWGKLFSEDTEVIGTVAMVLPLVALYQISDGIAGVGGGVLRGVGLQHLGAYLNLIGYYLIAFPAGYLLAFKLGWGLKGLWSACSIALWTVGLGELWVIYSTDWRAETQKCKERNDMLVRRKGLDGDEEEEDDERSLVDSLLVQQ</sequence>
<proteinExistence type="inferred from homology"/>
<dbReference type="PANTHER" id="PTHR11206">
    <property type="entry name" value="MULTIDRUG RESISTANCE PROTEIN"/>
    <property type="match status" value="1"/>
</dbReference>
<dbReference type="Gene3D" id="1.10.30.10">
    <property type="entry name" value="High mobility group box domain"/>
    <property type="match status" value="1"/>
</dbReference>
<name>A0A9P5SQ32_9FUNG</name>
<keyword evidence="6" id="KW-0539">Nucleus</keyword>